<proteinExistence type="predicted"/>
<name>A0A1G1VPY8_9BACT</name>
<dbReference type="EMBL" id="MHCI01000001">
    <property type="protein sequence ID" value="OGY17433.1"/>
    <property type="molecule type" value="Genomic_DNA"/>
</dbReference>
<dbReference type="AlphaFoldDB" id="A0A1G1VPY8"/>
<protein>
    <submittedName>
        <fullName evidence="1">Uncharacterized protein</fullName>
    </submittedName>
</protein>
<evidence type="ECO:0000313" key="2">
    <source>
        <dbReference type="Proteomes" id="UP000179069"/>
    </source>
</evidence>
<sequence>MGKERKNGKARVKKSALTGKVRQRLRNRISDIHSAVPSVEVNQRLFAGVVVSQVILINPPAFVDELINEILDCAFVFDNSLYHEFLSVYAERIAR</sequence>
<dbReference type="Proteomes" id="UP000179069">
    <property type="component" value="Unassembled WGS sequence"/>
</dbReference>
<organism evidence="1 2">
    <name type="scientific">Candidatus Chisholmbacteria bacterium RIFCSPHIGHO2_01_FULL_49_18</name>
    <dbReference type="NCBI Taxonomy" id="1797590"/>
    <lineage>
        <taxon>Bacteria</taxon>
        <taxon>Candidatus Chisholmiibacteriota</taxon>
    </lineage>
</organism>
<comment type="caution">
    <text evidence="1">The sequence shown here is derived from an EMBL/GenBank/DDBJ whole genome shotgun (WGS) entry which is preliminary data.</text>
</comment>
<reference evidence="1 2" key="1">
    <citation type="journal article" date="2016" name="Nat. Commun.">
        <title>Thousands of microbial genomes shed light on interconnected biogeochemical processes in an aquifer system.</title>
        <authorList>
            <person name="Anantharaman K."/>
            <person name="Brown C.T."/>
            <person name="Hug L.A."/>
            <person name="Sharon I."/>
            <person name="Castelle C.J."/>
            <person name="Probst A.J."/>
            <person name="Thomas B.C."/>
            <person name="Singh A."/>
            <person name="Wilkins M.J."/>
            <person name="Karaoz U."/>
            <person name="Brodie E.L."/>
            <person name="Williams K.H."/>
            <person name="Hubbard S.S."/>
            <person name="Banfield J.F."/>
        </authorList>
    </citation>
    <scope>NUCLEOTIDE SEQUENCE [LARGE SCALE GENOMIC DNA]</scope>
</reference>
<evidence type="ECO:0000313" key="1">
    <source>
        <dbReference type="EMBL" id="OGY17433.1"/>
    </source>
</evidence>
<accession>A0A1G1VPY8</accession>
<gene>
    <name evidence="1" type="ORF">A2785_01150</name>
</gene>